<dbReference type="SMART" id="SM00678">
    <property type="entry name" value="WWE"/>
    <property type="match status" value="1"/>
</dbReference>
<dbReference type="Pfam" id="PF01129">
    <property type="entry name" value="ART"/>
    <property type="match status" value="1"/>
</dbReference>
<dbReference type="PANTHER" id="PTHR36695">
    <property type="entry name" value="AGAP008648-PA"/>
    <property type="match status" value="1"/>
</dbReference>
<evidence type="ECO:0000256" key="4">
    <source>
        <dbReference type="ARBA" id="ARBA00022695"/>
    </source>
</evidence>
<dbReference type="Pfam" id="PF12248">
    <property type="entry name" value="Methyltransf_FA"/>
    <property type="match status" value="2"/>
</dbReference>
<keyword evidence="3 6" id="KW-0808">Transferase</keyword>
<dbReference type="InterPro" id="IPR000768">
    <property type="entry name" value="ART"/>
</dbReference>
<proteinExistence type="inferred from homology"/>
<dbReference type="EMBL" id="CAJNOO010001125">
    <property type="protein sequence ID" value="CAF1100858.1"/>
    <property type="molecule type" value="Genomic_DNA"/>
</dbReference>
<dbReference type="PROSITE" id="PS51996">
    <property type="entry name" value="TR_MART"/>
    <property type="match status" value="1"/>
</dbReference>
<dbReference type="SUPFAM" id="SSF117839">
    <property type="entry name" value="WWE domain"/>
    <property type="match status" value="1"/>
</dbReference>
<organism evidence="8 9">
    <name type="scientific">Rotaria sordida</name>
    <dbReference type="NCBI Taxonomy" id="392033"/>
    <lineage>
        <taxon>Eukaryota</taxon>
        <taxon>Metazoa</taxon>
        <taxon>Spiralia</taxon>
        <taxon>Gnathifera</taxon>
        <taxon>Rotifera</taxon>
        <taxon>Eurotatoria</taxon>
        <taxon>Bdelloidea</taxon>
        <taxon>Philodinida</taxon>
        <taxon>Philodinidae</taxon>
        <taxon>Rotaria</taxon>
    </lineage>
</organism>
<evidence type="ECO:0000256" key="5">
    <source>
        <dbReference type="ARBA" id="ARBA00047597"/>
    </source>
</evidence>
<reference evidence="8" key="1">
    <citation type="submission" date="2021-02" db="EMBL/GenBank/DDBJ databases">
        <authorList>
            <person name="Nowell W R."/>
        </authorList>
    </citation>
    <scope>NUCLEOTIDE SEQUENCE</scope>
</reference>
<dbReference type="PANTHER" id="PTHR36695:SF12">
    <property type="entry name" value="AGAP008648-PA"/>
    <property type="match status" value="1"/>
</dbReference>
<comment type="caution">
    <text evidence="8">The sequence shown here is derived from an EMBL/GenBank/DDBJ whole genome shotgun (WGS) entry which is preliminary data.</text>
</comment>
<evidence type="ECO:0000259" key="7">
    <source>
        <dbReference type="PROSITE" id="PS50918"/>
    </source>
</evidence>
<evidence type="ECO:0000256" key="3">
    <source>
        <dbReference type="ARBA" id="ARBA00022679"/>
    </source>
</evidence>
<keyword evidence="4" id="KW-0548">Nucleotidyltransferase</keyword>
<feature type="domain" description="WWE" evidence="7">
    <location>
        <begin position="4"/>
        <end position="88"/>
    </location>
</feature>
<protein>
    <recommendedName>
        <fullName evidence="6">NAD(P)(+)--arginine ADP-ribosyltransferase</fullName>
        <ecNumber evidence="6">2.4.2.31</ecNumber>
    </recommendedName>
    <alternativeName>
        <fullName evidence="6">Mono(ADP-ribosyl)transferase</fullName>
    </alternativeName>
</protein>
<evidence type="ECO:0000313" key="8">
    <source>
        <dbReference type="EMBL" id="CAF1100858.1"/>
    </source>
</evidence>
<dbReference type="EC" id="2.4.2.31" evidence="6"/>
<evidence type="ECO:0000256" key="6">
    <source>
        <dbReference type="RuleBase" id="RU361228"/>
    </source>
</evidence>
<name>A0A814P7A1_9BILA</name>
<dbReference type="Gene3D" id="3.30.720.50">
    <property type="match status" value="1"/>
</dbReference>
<dbReference type="InterPro" id="IPR037197">
    <property type="entry name" value="WWE_dom_sf"/>
</dbReference>
<evidence type="ECO:0000313" key="9">
    <source>
        <dbReference type="Proteomes" id="UP000663882"/>
    </source>
</evidence>
<dbReference type="InterPro" id="IPR018123">
    <property type="entry name" value="WWE-dom_subgr"/>
</dbReference>
<dbReference type="InterPro" id="IPR004170">
    <property type="entry name" value="WWE_dom"/>
</dbReference>
<evidence type="ECO:0000256" key="2">
    <source>
        <dbReference type="ARBA" id="ARBA00022676"/>
    </source>
</evidence>
<dbReference type="Pfam" id="PF02825">
    <property type="entry name" value="WWE"/>
    <property type="match status" value="1"/>
</dbReference>
<dbReference type="InterPro" id="IPR022041">
    <property type="entry name" value="Methyltransf_FA"/>
</dbReference>
<sequence>MASSVEELNWKLSLQNEFIWECQSNIDLWDATQTPEWTPYSNAISSDIEEAYKRGLKEIFIEENYRIDLKHYVQEHINNPHQQRPVRRRRCRLPSTIVIEGETEDESSRRERFSSPLGLVFSRSATGDTTYYVAPGGDIRVTFSPINTKSTYQTNIPVYNLVIGGSCNSSSYIRRTNNSNAAKVVESSEVECLAEKERCTYWFSFDSESGWVTYGKGTDTRFAKALLKWQDPSPLSNLKYIGLSNYNYKISFYNIRTLAVVDLPSSYAMIANLCFDVLNGHDYWLPLTLNTSNRINTLICDAVAPGGDIRVTFSPINTKSTYQTNIPVYNLVIGGSCNSSSYIRRTNNSNAAKVVESSEVKCLAEKERYTYWFSFDSESGWVTYGKRTDTRFAKALLKWQDPSPLSNLKYIGLSNYNYKISFYNIRTLAITNLPPSLASTASASDKLNLSCKTSIYAHRVSDMVEEPNRMMLPIEGYEQQPLVSLEKAIVPLISIVPDIERKAWLAKENSKTPVNGLTLDESASIMLYSTEWSKKEESLYYILNSTLRKEKRDLLQPWFLYLKLVFTGLGKLPSIIGRTIYRGVKGNFSKNYQQGNTIVWWGFSSCTSTINVLEQEAILGKTGVRTLFAIESKSAKDIRHHSIYPDENEILFLPATQFQVIGQYQPSENVFIIQLHETEPLYPLRHPV</sequence>
<dbReference type="PROSITE" id="PS50918">
    <property type="entry name" value="WWE"/>
    <property type="match status" value="1"/>
</dbReference>
<dbReference type="GO" id="GO:0008270">
    <property type="term" value="F:zinc ion binding"/>
    <property type="evidence" value="ECO:0007669"/>
    <property type="project" value="InterPro"/>
</dbReference>
<comment type="similarity">
    <text evidence="1 6">Belongs to the Arg-specific ADP-ribosyltransferase family.</text>
</comment>
<keyword evidence="2 6" id="KW-0328">Glycosyltransferase</keyword>
<dbReference type="GO" id="GO:0106274">
    <property type="term" value="F:NAD+-protein-arginine ADP-ribosyltransferase activity"/>
    <property type="evidence" value="ECO:0007669"/>
    <property type="project" value="UniProtKB-EC"/>
</dbReference>
<keyword evidence="6" id="KW-0521">NADP</keyword>
<dbReference type="GO" id="GO:0016779">
    <property type="term" value="F:nucleotidyltransferase activity"/>
    <property type="evidence" value="ECO:0007669"/>
    <property type="project" value="UniProtKB-KW"/>
</dbReference>
<comment type="catalytic activity">
    <reaction evidence="5 6">
        <text>L-arginyl-[protein] + NAD(+) = N(omega)-(ADP-D-ribosyl)-L-arginyl-[protein] + nicotinamide + H(+)</text>
        <dbReference type="Rhea" id="RHEA:19149"/>
        <dbReference type="Rhea" id="RHEA-COMP:10532"/>
        <dbReference type="Rhea" id="RHEA-COMP:15087"/>
        <dbReference type="ChEBI" id="CHEBI:15378"/>
        <dbReference type="ChEBI" id="CHEBI:17154"/>
        <dbReference type="ChEBI" id="CHEBI:29965"/>
        <dbReference type="ChEBI" id="CHEBI:57540"/>
        <dbReference type="ChEBI" id="CHEBI:142554"/>
        <dbReference type="EC" id="2.4.2.31"/>
    </reaction>
</comment>
<dbReference type="SUPFAM" id="SSF56399">
    <property type="entry name" value="ADP-ribosylation"/>
    <property type="match status" value="1"/>
</dbReference>
<gene>
    <name evidence="8" type="ORF">RFH988_LOCUS19309</name>
</gene>
<accession>A0A814P7A1</accession>
<dbReference type="Gene3D" id="3.90.176.10">
    <property type="entry name" value="Toxin ADP-ribosyltransferase, Chain A, domain 1"/>
    <property type="match status" value="1"/>
</dbReference>
<dbReference type="OrthoDB" id="423533at2759"/>
<dbReference type="AlphaFoldDB" id="A0A814P7A1"/>
<evidence type="ECO:0000256" key="1">
    <source>
        <dbReference type="ARBA" id="ARBA00009558"/>
    </source>
</evidence>
<keyword evidence="6" id="KW-0520">NAD</keyword>
<dbReference type="Proteomes" id="UP000663882">
    <property type="component" value="Unassembled WGS sequence"/>
</dbReference>